<dbReference type="STRING" id="268505.A0A2A9PK89"/>
<keyword evidence="9" id="KW-0378">Hydrolase</keyword>
<dbReference type="GO" id="GO:0016887">
    <property type="term" value="F:ATP hydrolysis activity"/>
    <property type="evidence" value="ECO:0007669"/>
    <property type="project" value="InterPro"/>
</dbReference>
<dbReference type="InterPro" id="IPR038729">
    <property type="entry name" value="Rad50/SbcC_AAA"/>
</dbReference>
<dbReference type="Pfam" id="PF13558">
    <property type="entry name" value="SbcC_Walker_B"/>
    <property type="match status" value="1"/>
</dbReference>
<dbReference type="GO" id="GO:0030870">
    <property type="term" value="C:Mre11 complex"/>
    <property type="evidence" value="ECO:0007669"/>
    <property type="project" value="InterPro"/>
</dbReference>
<evidence type="ECO:0000256" key="3">
    <source>
        <dbReference type="ARBA" id="ARBA00004286"/>
    </source>
</evidence>
<dbReference type="EMBL" id="LAZP02000061">
    <property type="protein sequence ID" value="PFH61644.1"/>
    <property type="molecule type" value="Genomic_DNA"/>
</dbReference>
<evidence type="ECO:0000256" key="14">
    <source>
        <dbReference type="ARBA" id="ARBA00049360"/>
    </source>
</evidence>
<organism evidence="18 19">
    <name type="scientific">Ophiocordyceps unilateralis</name>
    <name type="common">Zombie-ant fungus</name>
    <name type="synonym">Torrubia unilateralis</name>
    <dbReference type="NCBI Taxonomy" id="268505"/>
    <lineage>
        <taxon>Eukaryota</taxon>
        <taxon>Fungi</taxon>
        <taxon>Dikarya</taxon>
        <taxon>Ascomycota</taxon>
        <taxon>Pezizomycotina</taxon>
        <taxon>Sordariomycetes</taxon>
        <taxon>Hypocreomycetidae</taxon>
        <taxon>Hypocreales</taxon>
        <taxon>Ophiocordycipitaceae</taxon>
        <taxon>Ophiocordyceps</taxon>
    </lineage>
</organism>
<evidence type="ECO:0000256" key="2">
    <source>
        <dbReference type="ARBA" id="ARBA00004123"/>
    </source>
</evidence>
<dbReference type="GO" id="GO:0070192">
    <property type="term" value="P:chromosome organization involved in meiotic cell cycle"/>
    <property type="evidence" value="ECO:0007669"/>
    <property type="project" value="TreeGrafter"/>
</dbReference>
<dbReference type="OrthoDB" id="18797at2759"/>
<evidence type="ECO:0000313" key="18">
    <source>
        <dbReference type="EMBL" id="PFH61644.1"/>
    </source>
</evidence>
<evidence type="ECO:0000256" key="8">
    <source>
        <dbReference type="ARBA" id="ARBA00022763"/>
    </source>
</evidence>
<feature type="region of interest" description="Disordered" evidence="16">
    <location>
        <begin position="986"/>
        <end position="1014"/>
    </location>
</feature>
<keyword evidence="8" id="KW-0227">DNA damage</keyword>
<keyword evidence="10" id="KW-0862">Zinc</keyword>
<protein>
    <recommendedName>
        <fullName evidence="5">DNA repair protein RAD50</fullName>
    </recommendedName>
</protein>
<dbReference type="GO" id="GO:0006302">
    <property type="term" value="P:double-strand break repair"/>
    <property type="evidence" value="ECO:0007669"/>
    <property type="project" value="InterPro"/>
</dbReference>
<feature type="coiled-coil region" evidence="15">
    <location>
        <begin position="251"/>
        <end position="410"/>
    </location>
</feature>
<evidence type="ECO:0000256" key="5">
    <source>
        <dbReference type="ARBA" id="ARBA00017893"/>
    </source>
</evidence>
<dbReference type="GO" id="GO:0046872">
    <property type="term" value="F:metal ion binding"/>
    <property type="evidence" value="ECO:0007669"/>
    <property type="project" value="UniProtKB-KW"/>
</dbReference>
<dbReference type="FunFam" id="3.40.50.300:FF:001195">
    <property type="entry name" value="DNA repair protein rad50"/>
    <property type="match status" value="1"/>
</dbReference>
<dbReference type="GO" id="GO:0000722">
    <property type="term" value="P:telomere maintenance via recombination"/>
    <property type="evidence" value="ECO:0007669"/>
    <property type="project" value="TreeGrafter"/>
</dbReference>
<feature type="coiled-coil region" evidence="15">
    <location>
        <begin position="1092"/>
        <end position="1177"/>
    </location>
</feature>
<keyword evidence="13" id="KW-0539">Nucleus</keyword>
<dbReference type="SUPFAM" id="SSF52540">
    <property type="entry name" value="P-loop containing nucleoside triphosphate hydrolases"/>
    <property type="match status" value="2"/>
</dbReference>
<evidence type="ECO:0000256" key="9">
    <source>
        <dbReference type="ARBA" id="ARBA00022801"/>
    </source>
</evidence>
<feature type="coiled-coil region" evidence="15">
    <location>
        <begin position="457"/>
        <end position="484"/>
    </location>
</feature>
<dbReference type="InterPro" id="IPR004584">
    <property type="entry name" value="Rad50_eukaryotes"/>
</dbReference>
<comment type="caution">
    <text evidence="18">The sequence shown here is derived from an EMBL/GenBank/DDBJ whole genome shotgun (WGS) entry which is preliminary data.</text>
</comment>
<keyword evidence="7" id="KW-0479">Metal-binding</keyword>
<dbReference type="GO" id="GO:0003691">
    <property type="term" value="F:double-stranded telomeric DNA binding"/>
    <property type="evidence" value="ECO:0007669"/>
    <property type="project" value="TreeGrafter"/>
</dbReference>
<evidence type="ECO:0000256" key="7">
    <source>
        <dbReference type="ARBA" id="ARBA00022723"/>
    </source>
</evidence>
<dbReference type="GO" id="GO:0051880">
    <property type="term" value="F:G-quadruplex DNA binding"/>
    <property type="evidence" value="ECO:0007669"/>
    <property type="project" value="TreeGrafter"/>
</dbReference>
<gene>
    <name evidence="18" type="ORF">XA68_16733</name>
</gene>
<feature type="coiled-coil region" evidence="15">
    <location>
        <begin position="781"/>
        <end position="856"/>
    </location>
</feature>
<keyword evidence="12" id="KW-0234">DNA repair</keyword>
<dbReference type="PANTHER" id="PTHR18867:SF12">
    <property type="entry name" value="DNA REPAIR PROTEIN RAD50"/>
    <property type="match status" value="1"/>
</dbReference>
<evidence type="ECO:0000256" key="13">
    <source>
        <dbReference type="ARBA" id="ARBA00023242"/>
    </source>
</evidence>
<evidence type="ECO:0000256" key="12">
    <source>
        <dbReference type="ARBA" id="ARBA00023204"/>
    </source>
</evidence>
<feature type="compositionally biased region" description="Low complexity" evidence="16">
    <location>
        <begin position="1239"/>
        <end position="1262"/>
    </location>
</feature>
<dbReference type="Pfam" id="PF13476">
    <property type="entry name" value="AAA_23"/>
    <property type="match status" value="1"/>
</dbReference>
<sequence>MHIIPGCGLGAGSVPFVEETSRDNTSHRPHGLMWSHGLIPSTCLNGSRAILTLMPTFQPCVPSTAMSRIDKLSISGVRSFSPAVRETIQFGTPLTLIVGYNGSGKTTIIECLKYATTGELPPNSKGGAFIHDPKLCGEKEVMAQVKLQFRSINNRQHIATRSLQLSVKKTTRSQKTLDCSLVVNNGERTTTSTRQAQLDEMIPERLGVSPAILDAVIFCHQDESLWPLSEPAALKKRFDEIFEALKYTKAIDNLKLLRKKQVEQLGKLQNDEAHNKINKDRGERAEKRMTILQGEIEEAREKCEALSAEMQETQDKIREKREQANSFLQIVQNLSNKREQLEYRQEAVDELRRTIDELDEDDASLEESLAQYEQSIERFRHESENNKAQYKELQQRLLQHRRDLATKLSEQGKHQSDRENYERQLASRAAMIQEAARSYSFRGYDGELTEDHVKSFNDKIQRLLDDKKRDLERLQRENSAELDKATSIITDLEGSKAARTQDRVSAKQRFGAIEKRIGVLKNEADCIDIDQGAKAVLDSQLADVDDRLRRAQQEAEKSDWDQQLSGENDKLWQLESENEKLGRELVDCTRQASERAQLDLRKKELADRKRKLDTLRETWEAKLSAVVGLEWEPATLEATFQSILTRQAKGVQDARKKRDQAREKQQKVEFRLRNAKESREKKSQDVARCKEQVLAALRKVRDKAVIDDYQEEVESVEQRVEELKNELSLFDALVDYYNKCKRLLESKKKCLLCERHFDDSQGASLERLSNKIDKHMDPKGKVDVEKDLKEETSQLESLRAVRSSHDTYQRLSKELSATGDECKSIEAEYDVLDRQLDDLESKVSAEEEKLRDSESLSKTVMSISQTVRDIKDTEAQVERIASQQSSGGGTRSPDEIEEAQSKLAEQMRSLKARIAKMGSDRQRMRDQLSSLELEKSELNNKIGRAAGQLEKKEDLESQMESLREEHGHQREAMQKADRELEALEPRMSEARSARDETLRRGRGLEQAAAEERDGIAGSVSEMRLVEAEIQSYIDRGGARELATNKRAVAGLEAMIGETESEIGSVTVRGNRLKQDMDKSDGKKKNMSDNLSYRRHVRTLEVLRREIGELEARRADEDYERLQDEARRLENRSNRLLAERGSAMGSMKTKDEELGRLLQEWEMDYKDAKHKYREAHIRVETTKAAVEDLARCSAAVDKAVMQFHATKMAEVNRIAGELWTSTYQGTDIDTILIRSDSEGSSNNNNNNKTTTSTTTSTSSSSSTRRNYNYRLCMVKQDTEMDMRGRCSAGQKVLASIIVRLALAESFGISCGLIALDEPTTNLDGDNIKSLAESLHAIIRARRSQSNLQLIVITHDEAFLRYMRCADFCDSFFRVKRDERQNSVIVRESISKLF</sequence>
<evidence type="ECO:0000313" key="19">
    <source>
        <dbReference type="Proteomes" id="UP000037136"/>
    </source>
</evidence>
<reference evidence="18 19" key="2">
    <citation type="journal article" date="2017" name="Sci. Rep.">
        <title>Ant-infecting Ophiocordyceps genomes reveal a high diversity of potential behavioral manipulation genes and a possible major role for enterotoxins.</title>
        <authorList>
            <person name="de Bekker C."/>
            <person name="Ohm R.A."/>
            <person name="Evans H.C."/>
            <person name="Brachmann A."/>
            <person name="Hughes D.P."/>
        </authorList>
    </citation>
    <scope>NUCLEOTIDE SEQUENCE [LARGE SCALE GENOMIC DNA]</scope>
    <source>
        <strain evidence="18 19">SC16a</strain>
    </source>
</reference>
<name>A0A2A9PK89_OPHUN</name>
<keyword evidence="19" id="KW-1185">Reference proteome</keyword>
<dbReference type="GO" id="GO:0000794">
    <property type="term" value="C:condensed nuclear chromosome"/>
    <property type="evidence" value="ECO:0007669"/>
    <property type="project" value="TreeGrafter"/>
</dbReference>
<proteinExistence type="inferred from homology"/>
<dbReference type="InterPro" id="IPR027417">
    <property type="entry name" value="P-loop_NTPase"/>
</dbReference>
<dbReference type="GO" id="GO:0007004">
    <property type="term" value="P:telomere maintenance via telomerase"/>
    <property type="evidence" value="ECO:0007669"/>
    <property type="project" value="TreeGrafter"/>
</dbReference>
<feature type="domain" description="Rad50/SbcC-type AAA" evidence="17">
    <location>
        <begin position="71"/>
        <end position="304"/>
    </location>
</feature>
<feature type="compositionally biased region" description="Basic and acidic residues" evidence="16">
    <location>
        <begin position="949"/>
        <end position="972"/>
    </location>
</feature>
<evidence type="ECO:0000256" key="10">
    <source>
        <dbReference type="ARBA" id="ARBA00022833"/>
    </source>
</evidence>
<reference evidence="18 19" key="1">
    <citation type="journal article" date="2015" name="BMC Genomics">
        <title>Gene expression during zombie ant biting behavior reflects the complexity underlying fungal parasitic behavioral manipulation.</title>
        <authorList>
            <person name="de Bekker C."/>
            <person name="Ohm R.A."/>
            <person name="Loreto R.G."/>
            <person name="Sebastian A."/>
            <person name="Albert I."/>
            <person name="Merrow M."/>
            <person name="Brachmann A."/>
            <person name="Hughes D.P."/>
        </authorList>
    </citation>
    <scope>NUCLEOTIDE SEQUENCE [LARGE SCALE GENOMIC DNA]</scope>
    <source>
        <strain evidence="18 19">SC16a</strain>
    </source>
</reference>
<feature type="coiled-coil region" evidence="15">
    <location>
        <begin position="534"/>
        <end position="622"/>
    </location>
</feature>
<evidence type="ECO:0000256" key="6">
    <source>
        <dbReference type="ARBA" id="ARBA00022454"/>
    </source>
</evidence>
<evidence type="ECO:0000259" key="17">
    <source>
        <dbReference type="Pfam" id="PF13476"/>
    </source>
</evidence>
<dbReference type="PANTHER" id="PTHR18867">
    <property type="entry name" value="RAD50"/>
    <property type="match status" value="1"/>
</dbReference>
<dbReference type="NCBIfam" id="TIGR00606">
    <property type="entry name" value="rad50"/>
    <property type="match status" value="1"/>
</dbReference>
<evidence type="ECO:0000256" key="15">
    <source>
        <dbReference type="SAM" id="Coils"/>
    </source>
</evidence>
<comment type="subcellular location">
    <subcellularLocation>
        <location evidence="3">Chromosome</location>
    </subcellularLocation>
    <subcellularLocation>
        <location evidence="2">Nucleus</location>
    </subcellularLocation>
</comment>
<comment type="similarity">
    <text evidence="4">Belongs to the SMC family. RAD50 subfamily.</text>
</comment>
<keyword evidence="6" id="KW-0158">Chromosome</keyword>
<feature type="region of interest" description="Disordered" evidence="16">
    <location>
        <begin position="1234"/>
        <end position="1262"/>
    </location>
</feature>
<feature type="coiled-coil region" evidence="15">
    <location>
        <begin position="651"/>
        <end position="733"/>
    </location>
</feature>
<evidence type="ECO:0000256" key="4">
    <source>
        <dbReference type="ARBA" id="ARBA00009439"/>
    </source>
</evidence>
<dbReference type="Gene3D" id="3.40.50.300">
    <property type="entry name" value="P-loop containing nucleotide triphosphate hydrolases"/>
    <property type="match status" value="2"/>
</dbReference>
<dbReference type="Proteomes" id="UP000037136">
    <property type="component" value="Unassembled WGS sequence"/>
</dbReference>
<keyword evidence="11 15" id="KW-0175">Coiled coil</keyword>
<accession>A0A2A9PK89</accession>
<comment type="cofactor">
    <cofactor evidence="1">
        <name>Zn(2+)</name>
        <dbReference type="ChEBI" id="CHEBI:29105"/>
    </cofactor>
</comment>
<evidence type="ECO:0000256" key="1">
    <source>
        <dbReference type="ARBA" id="ARBA00001947"/>
    </source>
</evidence>
<feature type="region of interest" description="Disordered" evidence="16">
    <location>
        <begin position="943"/>
        <end position="972"/>
    </location>
</feature>
<evidence type="ECO:0000256" key="11">
    <source>
        <dbReference type="ARBA" id="ARBA00023054"/>
    </source>
</evidence>
<comment type="catalytic activity">
    <reaction evidence="14">
        <text>ATP + H2O = ADP + phosphate + H(+)</text>
        <dbReference type="Rhea" id="RHEA:13065"/>
        <dbReference type="ChEBI" id="CHEBI:15377"/>
        <dbReference type="ChEBI" id="CHEBI:15378"/>
        <dbReference type="ChEBI" id="CHEBI:30616"/>
        <dbReference type="ChEBI" id="CHEBI:43474"/>
        <dbReference type="ChEBI" id="CHEBI:456216"/>
    </reaction>
</comment>
<dbReference type="GO" id="GO:0043047">
    <property type="term" value="F:single-stranded telomeric DNA binding"/>
    <property type="evidence" value="ECO:0007669"/>
    <property type="project" value="TreeGrafter"/>
</dbReference>
<evidence type="ECO:0000256" key="16">
    <source>
        <dbReference type="SAM" id="MobiDB-lite"/>
    </source>
</evidence>